<keyword evidence="4 9" id="KW-0812">Transmembrane</keyword>
<evidence type="ECO:0000256" key="4">
    <source>
        <dbReference type="ARBA" id="ARBA00022692"/>
    </source>
</evidence>
<comment type="similarity">
    <text evidence="9">Belongs to the TatA/E family.</text>
</comment>
<keyword evidence="5 9" id="KW-0653">Protein transport</keyword>
<dbReference type="STRING" id="1618478.UR68_C0015G0017"/>
<dbReference type="InterPro" id="IPR006312">
    <property type="entry name" value="TatA/E"/>
</dbReference>
<dbReference type="PATRIC" id="fig|1618478.3.peg.600"/>
<keyword evidence="8 9" id="KW-0472">Membrane</keyword>
<sequence>MFQNIGTTEIVIIFVVIIIFFGGKKIPELARGIGEAIREFKKSAKEDDK</sequence>
<keyword evidence="6 9" id="KW-1133">Transmembrane helix</keyword>
<comment type="subcellular location">
    <subcellularLocation>
        <location evidence="1 9">Cell membrane</location>
        <topology evidence="1 9">Single-pass membrane protein</topology>
    </subcellularLocation>
</comment>
<evidence type="ECO:0000313" key="10">
    <source>
        <dbReference type="EMBL" id="KKP72456.1"/>
    </source>
</evidence>
<dbReference type="GO" id="GO:0008320">
    <property type="term" value="F:protein transmembrane transporter activity"/>
    <property type="evidence" value="ECO:0007669"/>
    <property type="project" value="UniProtKB-UniRule"/>
</dbReference>
<dbReference type="EMBL" id="LBQC01000015">
    <property type="protein sequence ID" value="KKP72456.1"/>
    <property type="molecule type" value="Genomic_DNA"/>
</dbReference>
<evidence type="ECO:0000256" key="2">
    <source>
        <dbReference type="ARBA" id="ARBA00022448"/>
    </source>
</evidence>
<keyword evidence="7 9" id="KW-0811">Translocation</keyword>
<dbReference type="PANTHER" id="PTHR42982:SF1">
    <property type="entry name" value="SEC-INDEPENDENT PROTEIN TRANSLOCASE PROTEIN TATA"/>
    <property type="match status" value="1"/>
</dbReference>
<keyword evidence="3 9" id="KW-1003">Cell membrane</keyword>
<dbReference type="Gene3D" id="1.20.5.3310">
    <property type="match status" value="1"/>
</dbReference>
<feature type="transmembrane region" description="Helical" evidence="9">
    <location>
        <begin position="6"/>
        <end position="23"/>
    </location>
</feature>
<evidence type="ECO:0000256" key="7">
    <source>
        <dbReference type="ARBA" id="ARBA00023010"/>
    </source>
</evidence>
<dbReference type="HAMAP" id="MF_00236">
    <property type="entry name" value="TatA_E"/>
    <property type="match status" value="1"/>
</dbReference>
<proteinExistence type="inferred from homology"/>
<gene>
    <name evidence="9" type="primary">tatA</name>
    <name evidence="10" type="ORF">UR68_C0015G0017</name>
</gene>
<dbReference type="AlphaFoldDB" id="A0A0G0C8H2"/>
<dbReference type="InterPro" id="IPR003369">
    <property type="entry name" value="TatA/B/E"/>
</dbReference>
<dbReference type="Proteomes" id="UP000034457">
    <property type="component" value="Unassembled WGS sequence"/>
</dbReference>
<evidence type="ECO:0000256" key="3">
    <source>
        <dbReference type="ARBA" id="ARBA00022475"/>
    </source>
</evidence>
<dbReference type="NCBIfam" id="TIGR01411">
    <property type="entry name" value="tatAE"/>
    <property type="match status" value="1"/>
</dbReference>
<name>A0A0G0C8H2_9BACT</name>
<dbReference type="GO" id="GO:0043953">
    <property type="term" value="P:protein transport by the Tat complex"/>
    <property type="evidence" value="ECO:0007669"/>
    <property type="project" value="UniProtKB-UniRule"/>
</dbReference>
<dbReference type="GO" id="GO:0033281">
    <property type="term" value="C:TAT protein transport complex"/>
    <property type="evidence" value="ECO:0007669"/>
    <property type="project" value="UniProtKB-UniRule"/>
</dbReference>
<evidence type="ECO:0000256" key="9">
    <source>
        <dbReference type="HAMAP-Rule" id="MF_00236"/>
    </source>
</evidence>
<comment type="subunit">
    <text evidence="9">Forms a complex with TatC.</text>
</comment>
<evidence type="ECO:0000256" key="1">
    <source>
        <dbReference type="ARBA" id="ARBA00004162"/>
    </source>
</evidence>
<evidence type="ECO:0000313" key="11">
    <source>
        <dbReference type="Proteomes" id="UP000034457"/>
    </source>
</evidence>
<evidence type="ECO:0000256" key="5">
    <source>
        <dbReference type="ARBA" id="ARBA00022927"/>
    </source>
</evidence>
<protein>
    <recommendedName>
        <fullName evidence="9">Sec-independent protein translocase protein TatA</fullName>
    </recommendedName>
</protein>
<comment type="function">
    <text evidence="9">Part of the twin-arginine translocation (Tat) system that transports large folded proteins containing a characteristic twin-arginine motif in their signal peptide across membranes. TatA could form the protein-conducting channel of the Tat system.</text>
</comment>
<reference evidence="10 11" key="1">
    <citation type="journal article" date="2015" name="Nature">
        <title>rRNA introns, odd ribosomes, and small enigmatic genomes across a large radiation of phyla.</title>
        <authorList>
            <person name="Brown C.T."/>
            <person name="Hug L.A."/>
            <person name="Thomas B.C."/>
            <person name="Sharon I."/>
            <person name="Castelle C.J."/>
            <person name="Singh A."/>
            <person name="Wilkins M.J."/>
            <person name="Williams K.H."/>
            <person name="Banfield J.F."/>
        </authorList>
    </citation>
    <scope>NUCLEOTIDE SEQUENCE [LARGE SCALE GENOMIC DNA]</scope>
</reference>
<evidence type="ECO:0000256" key="6">
    <source>
        <dbReference type="ARBA" id="ARBA00022989"/>
    </source>
</evidence>
<dbReference type="PANTHER" id="PTHR42982">
    <property type="entry name" value="SEC-INDEPENDENT PROTEIN TRANSLOCASE PROTEIN TATA"/>
    <property type="match status" value="1"/>
</dbReference>
<accession>A0A0G0C8H2</accession>
<keyword evidence="2 9" id="KW-0813">Transport</keyword>
<evidence type="ECO:0000256" key="8">
    <source>
        <dbReference type="ARBA" id="ARBA00023136"/>
    </source>
</evidence>
<dbReference type="Pfam" id="PF02416">
    <property type="entry name" value="TatA_B_E"/>
    <property type="match status" value="1"/>
</dbReference>
<organism evidence="10 11">
    <name type="scientific">Candidatus Roizmanbacteria bacterium GW2011_GWA2_35_19</name>
    <dbReference type="NCBI Taxonomy" id="1618478"/>
    <lineage>
        <taxon>Bacteria</taxon>
        <taxon>Candidatus Roizmaniibacteriota</taxon>
    </lineage>
</organism>
<comment type="caution">
    <text evidence="10">The sequence shown here is derived from an EMBL/GenBank/DDBJ whole genome shotgun (WGS) entry which is preliminary data.</text>
</comment>